<gene>
    <name evidence="5" type="ORF">SMN809_LOCUS57396</name>
</gene>
<name>A0A8S3DHD2_9BILA</name>
<evidence type="ECO:0000259" key="4">
    <source>
        <dbReference type="PROSITE" id="PS50026"/>
    </source>
</evidence>
<protein>
    <recommendedName>
        <fullName evidence="4">EGF-like domain-containing protein</fullName>
    </recommendedName>
</protein>
<accession>A0A8S3DHD2</accession>
<keyword evidence="3" id="KW-0472">Membrane</keyword>
<evidence type="ECO:0000313" key="6">
    <source>
        <dbReference type="Proteomes" id="UP000676336"/>
    </source>
</evidence>
<dbReference type="Proteomes" id="UP000676336">
    <property type="component" value="Unassembled WGS sequence"/>
</dbReference>
<dbReference type="InterPro" id="IPR000152">
    <property type="entry name" value="EGF-type_Asp/Asn_hydroxyl_site"/>
</dbReference>
<feature type="transmembrane region" description="Helical" evidence="3">
    <location>
        <begin position="67"/>
        <end position="85"/>
    </location>
</feature>
<feature type="non-terminal residue" evidence="5">
    <location>
        <position position="1"/>
    </location>
</feature>
<feature type="transmembrane region" description="Helical" evidence="3">
    <location>
        <begin position="243"/>
        <end position="260"/>
    </location>
</feature>
<dbReference type="PROSITE" id="PS50026">
    <property type="entry name" value="EGF_3"/>
    <property type="match status" value="1"/>
</dbReference>
<evidence type="ECO:0000256" key="2">
    <source>
        <dbReference type="PROSITE-ProRule" id="PRU00076"/>
    </source>
</evidence>
<keyword evidence="3" id="KW-1133">Transmembrane helix</keyword>
<dbReference type="CDD" id="cd00054">
    <property type="entry name" value="EGF_CA"/>
    <property type="match status" value="1"/>
</dbReference>
<feature type="disulfide bond" evidence="2">
    <location>
        <begin position="48"/>
        <end position="57"/>
    </location>
</feature>
<dbReference type="EMBL" id="CAJOBI010209936">
    <property type="protein sequence ID" value="CAF5015417.1"/>
    <property type="molecule type" value="Genomic_DNA"/>
</dbReference>
<evidence type="ECO:0000256" key="3">
    <source>
        <dbReference type="SAM" id="Phobius"/>
    </source>
</evidence>
<dbReference type="InterPro" id="IPR000742">
    <property type="entry name" value="EGF"/>
</dbReference>
<comment type="caution">
    <text evidence="5">The sequence shown here is derived from an EMBL/GenBank/DDBJ whole genome shotgun (WGS) entry which is preliminary data.</text>
</comment>
<comment type="caution">
    <text evidence="2">Lacks conserved residue(s) required for the propagation of feature annotation.</text>
</comment>
<feature type="transmembrane region" description="Helical" evidence="3">
    <location>
        <begin position="183"/>
        <end position="205"/>
    </location>
</feature>
<organism evidence="5 6">
    <name type="scientific">Rotaria magnacalcarata</name>
    <dbReference type="NCBI Taxonomy" id="392030"/>
    <lineage>
        <taxon>Eukaryota</taxon>
        <taxon>Metazoa</taxon>
        <taxon>Spiralia</taxon>
        <taxon>Gnathifera</taxon>
        <taxon>Rotifera</taxon>
        <taxon>Eurotatoria</taxon>
        <taxon>Bdelloidea</taxon>
        <taxon>Philodinida</taxon>
        <taxon>Philodinidae</taxon>
        <taxon>Rotaria</taxon>
    </lineage>
</organism>
<sequence length="274" mass="31433">IICSLSDVEPDHEYPILCEYVLDFCFANIICGTHGHCVNTLAGFKCSCSFLYGGLICDKISEHGQQIIISFVIIVILSALSFKPIRCILWFMVKSCIKCCKQVRLSCNSPKMELSDDRQQLVSRDRLDNNFKLTEASYLQQTNGVFNQQERRQTIAQEIMAFLLPRTPNPLLNPIKRNLVRSIWVGVLSVLLLSLLFVITTLMYLKSFVYYTTDEKEGESSINDTIRLVKQCESISDYRRGNLIFSPFALTLILIFSWSIKREKWGLRMCDGRP</sequence>
<keyword evidence="1 2" id="KW-1015">Disulfide bond</keyword>
<evidence type="ECO:0000313" key="5">
    <source>
        <dbReference type="EMBL" id="CAF5015417.1"/>
    </source>
</evidence>
<proteinExistence type="predicted"/>
<reference evidence="5" key="1">
    <citation type="submission" date="2021-02" db="EMBL/GenBank/DDBJ databases">
        <authorList>
            <person name="Nowell W R."/>
        </authorList>
    </citation>
    <scope>NUCLEOTIDE SEQUENCE</scope>
</reference>
<feature type="domain" description="EGF-like" evidence="4">
    <location>
        <begin position="21"/>
        <end position="58"/>
    </location>
</feature>
<feature type="non-terminal residue" evidence="5">
    <location>
        <position position="274"/>
    </location>
</feature>
<dbReference type="PROSITE" id="PS00022">
    <property type="entry name" value="EGF_1"/>
    <property type="match status" value="1"/>
</dbReference>
<evidence type="ECO:0000256" key="1">
    <source>
        <dbReference type="ARBA" id="ARBA00023157"/>
    </source>
</evidence>
<dbReference type="SUPFAM" id="SSF57196">
    <property type="entry name" value="EGF/Laminin"/>
    <property type="match status" value="1"/>
</dbReference>
<dbReference type="PROSITE" id="PS00010">
    <property type="entry name" value="ASX_HYDROXYL"/>
    <property type="match status" value="1"/>
</dbReference>
<keyword evidence="3" id="KW-0812">Transmembrane</keyword>
<dbReference type="AlphaFoldDB" id="A0A8S3DHD2"/>
<keyword evidence="2" id="KW-0245">EGF-like domain</keyword>